<keyword evidence="2" id="KW-0472">Membrane</keyword>
<evidence type="ECO:0000256" key="2">
    <source>
        <dbReference type="SAM" id="Phobius"/>
    </source>
</evidence>
<gene>
    <name evidence="3" type="ORF">J7S33_06705</name>
</gene>
<feature type="compositionally biased region" description="Pro residues" evidence="1">
    <location>
        <begin position="68"/>
        <end position="95"/>
    </location>
</feature>
<dbReference type="Proteomes" id="UP000671828">
    <property type="component" value="Chromosome"/>
</dbReference>
<evidence type="ECO:0000313" key="4">
    <source>
        <dbReference type="Proteomes" id="UP000671828"/>
    </source>
</evidence>
<feature type="compositionally biased region" description="Basic and acidic residues" evidence="1">
    <location>
        <begin position="96"/>
        <end position="111"/>
    </location>
</feature>
<feature type="compositionally biased region" description="Low complexity" evidence="1">
    <location>
        <begin position="429"/>
        <end position="438"/>
    </location>
</feature>
<feature type="compositionally biased region" description="Low complexity" evidence="1">
    <location>
        <begin position="11"/>
        <end position="24"/>
    </location>
</feature>
<organism evidence="3 4">
    <name type="scientific">Saccharothrix algeriensis</name>
    <dbReference type="NCBI Taxonomy" id="173560"/>
    <lineage>
        <taxon>Bacteria</taxon>
        <taxon>Bacillati</taxon>
        <taxon>Actinomycetota</taxon>
        <taxon>Actinomycetes</taxon>
        <taxon>Pseudonocardiales</taxon>
        <taxon>Pseudonocardiaceae</taxon>
        <taxon>Saccharothrix</taxon>
    </lineage>
</organism>
<proteinExistence type="predicted"/>
<keyword evidence="2" id="KW-0812">Transmembrane</keyword>
<sequence>MGTSQDGPKNAAEPAPADAAGTAEHTTPETGATQPGAAQPGWASGTAEHDTPEVAAASPWQYPGPVASWPPPCGPERPGTPEPGPQGPLNGPPHGLPHEPHRPPHEPPAAERVVDPPAAALANASLLGIGYLMLGRRRAAALAGLVTVVLLVLLASITRSAWLEVAVLLWWVVVIAHAWRLAGGRGRTPGPRARRQRLVALAGTLPVLLAVGFLRFDAAGVERDAAQARAAGDCPAAVAAVDRLWFGHHLANAPLTARGDDTVRACTRLDTAADQLRTGLTGDTQALDNGFTGLTTALAELPGYDAVVERVLDGFLAGLPTKDACDTRDITAWLRERGNQGNALDRVTEVVPRVAPEAIVQCADSHMTSTSFVRARELYQELLDEHPDHELAPRAGEGVQKATWAIELGTVRSLLSSPSPDRPEYCDKPSPYSAAAPYGAQSPNRAWVAGRNEHTNRLPGDWVVDDVANAAVVICAGAVAHGSVAQTCTYLYSGVLSGEKDVSFHRIAIPVRVYEVKTGRLITSTTLEVNGESCPSVVNYTTYNRLDTGPAADMYVTASDADVHAAFNPLINPCPAARRPGRPRPGRRRAGLGRWGCR</sequence>
<evidence type="ECO:0000256" key="1">
    <source>
        <dbReference type="SAM" id="MobiDB-lite"/>
    </source>
</evidence>
<feature type="transmembrane region" description="Helical" evidence="2">
    <location>
        <begin position="139"/>
        <end position="157"/>
    </location>
</feature>
<name>A0A8T8I292_9PSEU</name>
<accession>A0A8T8I292</accession>
<dbReference type="AlphaFoldDB" id="A0A8T8I292"/>
<feature type="compositionally biased region" description="Basic residues" evidence="1">
    <location>
        <begin position="579"/>
        <end position="598"/>
    </location>
</feature>
<protein>
    <submittedName>
        <fullName evidence="3">Uncharacterized protein</fullName>
    </submittedName>
</protein>
<feature type="region of interest" description="Disordered" evidence="1">
    <location>
        <begin position="415"/>
        <end position="438"/>
    </location>
</feature>
<evidence type="ECO:0000313" key="3">
    <source>
        <dbReference type="EMBL" id="QTR04550.1"/>
    </source>
</evidence>
<feature type="transmembrane region" description="Helical" evidence="2">
    <location>
        <begin position="163"/>
        <end position="182"/>
    </location>
</feature>
<feature type="region of interest" description="Disordered" evidence="1">
    <location>
        <begin position="1"/>
        <end position="111"/>
    </location>
</feature>
<reference evidence="3" key="1">
    <citation type="submission" date="2021-04" db="EMBL/GenBank/DDBJ databases">
        <title>Saccharothrix algeriensis WGS.</title>
        <authorList>
            <person name="Stuskova K."/>
            <person name="Hakalova E."/>
            <person name="Tebbal A.B."/>
            <person name="Eichmeier A."/>
        </authorList>
    </citation>
    <scope>NUCLEOTIDE SEQUENCE</scope>
    <source>
        <strain evidence="3">NRRL B-24137</strain>
    </source>
</reference>
<feature type="region of interest" description="Disordered" evidence="1">
    <location>
        <begin position="576"/>
        <end position="598"/>
    </location>
</feature>
<keyword evidence="2" id="KW-1133">Transmembrane helix</keyword>
<dbReference type="EMBL" id="CP072788">
    <property type="protein sequence ID" value="QTR04550.1"/>
    <property type="molecule type" value="Genomic_DNA"/>
</dbReference>
<feature type="transmembrane region" description="Helical" evidence="2">
    <location>
        <begin position="198"/>
        <end position="216"/>
    </location>
</feature>